<dbReference type="InterPro" id="IPR036582">
    <property type="entry name" value="Mao_N_sf"/>
</dbReference>
<dbReference type="Pfam" id="PF07833">
    <property type="entry name" value="Cu_amine_oxidN1"/>
    <property type="match status" value="1"/>
</dbReference>
<reference evidence="4" key="1">
    <citation type="submission" date="2015-03" db="EMBL/GenBank/DDBJ databases">
        <authorList>
            <person name="Wibberg D."/>
        </authorList>
    </citation>
    <scope>NUCLEOTIDE SEQUENCE [LARGE SCALE GENOMIC DNA]</scope>
</reference>
<dbReference type="KEGG" id="pri:PRIO_1367"/>
<dbReference type="STRING" id="483937.AMQ84_23185"/>
<dbReference type="PATRIC" id="fig|1073571.4.peg.1420"/>
<keyword evidence="1" id="KW-0732">Signal</keyword>
<evidence type="ECO:0000256" key="1">
    <source>
        <dbReference type="SAM" id="SignalP"/>
    </source>
</evidence>
<dbReference type="RefSeq" id="WP_020427639.1">
    <property type="nucleotide sequence ID" value="NZ_AGBD01000430.1"/>
</dbReference>
<organism evidence="3 4">
    <name type="scientific">Paenibacillus riograndensis SBR5</name>
    <dbReference type="NCBI Taxonomy" id="1073571"/>
    <lineage>
        <taxon>Bacteria</taxon>
        <taxon>Bacillati</taxon>
        <taxon>Bacillota</taxon>
        <taxon>Bacilli</taxon>
        <taxon>Bacillales</taxon>
        <taxon>Paenibacillaceae</taxon>
        <taxon>Paenibacillus</taxon>
        <taxon>Paenibacillus sonchi group</taxon>
    </lineage>
</organism>
<name>A0A0E4HBG6_9BACL</name>
<feature type="signal peptide" evidence="1">
    <location>
        <begin position="1"/>
        <end position="20"/>
    </location>
</feature>
<evidence type="ECO:0000313" key="4">
    <source>
        <dbReference type="Proteomes" id="UP000033163"/>
    </source>
</evidence>
<dbReference type="SUPFAM" id="SSF55383">
    <property type="entry name" value="Copper amine oxidase, domain N"/>
    <property type="match status" value="1"/>
</dbReference>
<dbReference type="Proteomes" id="UP000033163">
    <property type="component" value="Chromosome I"/>
</dbReference>
<evidence type="ECO:0000259" key="2">
    <source>
        <dbReference type="Pfam" id="PF07833"/>
    </source>
</evidence>
<proteinExistence type="predicted"/>
<gene>
    <name evidence="3" type="ORF">PRIO_1367</name>
</gene>
<protein>
    <submittedName>
        <fullName evidence="3">Putative secreted protein</fullName>
    </submittedName>
</protein>
<dbReference type="AlphaFoldDB" id="A0A0E4HBG6"/>
<accession>A0A0E4HBG6</accession>
<feature type="domain" description="Copper amine oxidase-like N-terminal" evidence="2">
    <location>
        <begin position="36"/>
        <end position="148"/>
    </location>
</feature>
<dbReference type="HOGENOM" id="CLU_739336_0_0_9"/>
<dbReference type="Gene3D" id="3.30.457.10">
    <property type="entry name" value="Copper amine oxidase-like, N-terminal domain"/>
    <property type="match status" value="1"/>
</dbReference>
<evidence type="ECO:0000313" key="3">
    <source>
        <dbReference type="EMBL" id="CQR53433.1"/>
    </source>
</evidence>
<feature type="chain" id="PRO_5038858486" evidence="1">
    <location>
        <begin position="21"/>
        <end position="377"/>
    </location>
</feature>
<dbReference type="InterPro" id="IPR012854">
    <property type="entry name" value="Cu_amine_oxidase-like_N"/>
</dbReference>
<dbReference type="EMBL" id="LN831776">
    <property type="protein sequence ID" value="CQR53433.1"/>
    <property type="molecule type" value="Genomic_DNA"/>
</dbReference>
<dbReference type="PROSITE" id="PS51257">
    <property type="entry name" value="PROKAR_LIPOPROTEIN"/>
    <property type="match status" value="1"/>
</dbReference>
<sequence>MKKILTASALALLIAGCAAAPTIDSVSAAAPLTLSVDGQSVLPKLRPFYSGELLYVPARALLEYYPVELKWDNAHKKLSLTTNSSRSVLSPGSSAMQVQYTQTDGGYVDKLEGPVLLKEGHVYVSAGTVSLLTGAEAKPAASGNTVSITSGDVSTSVRVLKEPLAIAAGSSGKAKLYTARKQGSTYKGFMLEVNGRKHSFNWESPRLVSYPPELHYADVDDDGKPEAIVILSLGTGTGISQEELHVVKPEVWKELAVPTAEKAASAAVSSRITLDNSDVVVRLELAGAAPSKVTLRLPGRAGDGGLDHFGTEAGIGAVTHYKVVNGKLKAETSVNAGIGESMGTLMLDYKAGNGGMVLDTIRFQPHDTTEQYVEKEQ</sequence>